<sequence>MSMSISGAMLSGVGSSLLINGSKRSGGVGGGSMSVGRKNATITPQRNKSWVLAAVKGDGKSKNDPKWLDDAS</sequence>
<name>A0A8S9Q9R0_BRACR</name>
<comment type="caution">
    <text evidence="1">The sequence shown here is derived from an EMBL/GenBank/DDBJ whole genome shotgun (WGS) entry which is preliminary data.</text>
</comment>
<gene>
    <name evidence="1" type="ORF">F2Q69_00024374</name>
</gene>
<accession>A0A8S9Q9R0</accession>
<proteinExistence type="predicted"/>
<dbReference type="EMBL" id="QGKX02001290">
    <property type="protein sequence ID" value="KAF3537811.1"/>
    <property type="molecule type" value="Genomic_DNA"/>
</dbReference>
<dbReference type="AlphaFoldDB" id="A0A8S9Q9R0"/>
<reference evidence="1" key="1">
    <citation type="submission" date="2019-12" db="EMBL/GenBank/DDBJ databases">
        <title>Genome sequencing and annotation of Brassica cretica.</title>
        <authorList>
            <person name="Studholme D.J."/>
            <person name="Sarris P."/>
        </authorList>
    </citation>
    <scope>NUCLEOTIDE SEQUENCE</scope>
    <source>
        <strain evidence="1">PFS-109/04</strain>
        <tissue evidence="1">Leaf</tissue>
    </source>
</reference>
<dbReference type="Proteomes" id="UP000712600">
    <property type="component" value="Unassembled WGS sequence"/>
</dbReference>
<evidence type="ECO:0000313" key="2">
    <source>
        <dbReference type="Proteomes" id="UP000712600"/>
    </source>
</evidence>
<evidence type="ECO:0000313" key="1">
    <source>
        <dbReference type="EMBL" id="KAF3537811.1"/>
    </source>
</evidence>
<protein>
    <recommendedName>
        <fullName evidence="3">Chlorophyll a-b binding protein, chloroplastic</fullName>
    </recommendedName>
</protein>
<organism evidence="1 2">
    <name type="scientific">Brassica cretica</name>
    <name type="common">Mustard</name>
    <dbReference type="NCBI Taxonomy" id="69181"/>
    <lineage>
        <taxon>Eukaryota</taxon>
        <taxon>Viridiplantae</taxon>
        <taxon>Streptophyta</taxon>
        <taxon>Embryophyta</taxon>
        <taxon>Tracheophyta</taxon>
        <taxon>Spermatophyta</taxon>
        <taxon>Magnoliopsida</taxon>
        <taxon>eudicotyledons</taxon>
        <taxon>Gunneridae</taxon>
        <taxon>Pentapetalae</taxon>
        <taxon>rosids</taxon>
        <taxon>malvids</taxon>
        <taxon>Brassicales</taxon>
        <taxon>Brassicaceae</taxon>
        <taxon>Brassiceae</taxon>
        <taxon>Brassica</taxon>
    </lineage>
</organism>
<evidence type="ECO:0008006" key="3">
    <source>
        <dbReference type="Google" id="ProtNLM"/>
    </source>
</evidence>